<dbReference type="AlphaFoldDB" id="A0A1B6I0H0"/>
<sequence>MKGNVVFILAMLVLNVHQNEGFPIHEGIKLINGTTTSTATELPINDEVIEVVLPENSRPQGFSSSSSFKTTEKSIIEPRVSRCGLGERLTHSGRCRLIPK</sequence>
<feature type="signal peptide" evidence="1">
    <location>
        <begin position="1"/>
        <end position="21"/>
    </location>
</feature>
<name>A0A1B6I0H0_9HEMI</name>
<gene>
    <name evidence="2" type="ORF">g.28783</name>
</gene>
<feature type="chain" id="PRO_5008584689" evidence="1">
    <location>
        <begin position="22"/>
        <end position="100"/>
    </location>
</feature>
<organism evidence="2">
    <name type="scientific">Homalodisca liturata</name>
    <dbReference type="NCBI Taxonomy" id="320908"/>
    <lineage>
        <taxon>Eukaryota</taxon>
        <taxon>Metazoa</taxon>
        <taxon>Ecdysozoa</taxon>
        <taxon>Arthropoda</taxon>
        <taxon>Hexapoda</taxon>
        <taxon>Insecta</taxon>
        <taxon>Pterygota</taxon>
        <taxon>Neoptera</taxon>
        <taxon>Paraneoptera</taxon>
        <taxon>Hemiptera</taxon>
        <taxon>Auchenorrhyncha</taxon>
        <taxon>Membracoidea</taxon>
        <taxon>Cicadellidae</taxon>
        <taxon>Cicadellinae</taxon>
        <taxon>Proconiini</taxon>
        <taxon>Homalodisca</taxon>
    </lineage>
</organism>
<dbReference type="EMBL" id="GECU01027287">
    <property type="protein sequence ID" value="JAS80419.1"/>
    <property type="molecule type" value="Transcribed_RNA"/>
</dbReference>
<protein>
    <submittedName>
        <fullName evidence="2">Uncharacterized protein</fullName>
    </submittedName>
</protein>
<accession>A0A1B6I0H0</accession>
<reference evidence="2" key="1">
    <citation type="submission" date="2015-11" db="EMBL/GenBank/DDBJ databases">
        <title>De novo transcriptome assembly of four potential Pierce s Disease insect vectors from Arizona vineyards.</title>
        <authorList>
            <person name="Tassone E.E."/>
        </authorList>
    </citation>
    <scope>NUCLEOTIDE SEQUENCE</scope>
</reference>
<proteinExistence type="predicted"/>
<keyword evidence="1" id="KW-0732">Signal</keyword>
<evidence type="ECO:0000313" key="2">
    <source>
        <dbReference type="EMBL" id="JAS80419.1"/>
    </source>
</evidence>
<evidence type="ECO:0000256" key="1">
    <source>
        <dbReference type="SAM" id="SignalP"/>
    </source>
</evidence>